<evidence type="ECO:0000313" key="1">
    <source>
        <dbReference type="EMBL" id="ORW50127.1"/>
    </source>
</evidence>
<evidence type="ECO:0008006" key="3">
    <source>
        <dbReference type="Google" id="ProtNLM"/>
    </source>
</evidence>
<evidence type="ECO:0000313" key="2">
    <source>
        <dbReference type="Proteomes" id="UP000193285"/>
    </source>
</evidence>
<dbReference type="STRING" id="767916.AWB91_05405"/>
<gene>
    <name evidence="1" type="ORF">AWB90_09085</name>
</gene>
<dbReference type="EMBL" id="LQPN01000033">
    <property type="protein sequence ID" value="ORW50127.1"/>
    <property type="molecule type" value="Genomic_DNA"/>
</dbReference>
<accession>A0A1X2AFI7</accession>
<proteinExistence type="predicted"/>
<dbReference type="InterPro" id="IPR014347">
    <property type="entry name" value="Tautomerase/MIF_sf"/>
</dbReference>
<sequence length="151" mass="15783">MPLMHVALTPGAFDDTAKQRLVTGLTEAACRAESVPDQPQHRMRALVLLHELSPGCFYSAGASADAAVAGVFIDWHVSAGVLDGARKAQFAGEIQQVAASAAGTDGDKMVVTSCVIHEVPEGQWAQNGAIRRLPDIVPQAGFEHLTSVAPG</sequence>
<name>A0A1X2AFI7_9MYCO</name>
<comment type="caution">
    <text evidence="1">The sequence shown here is derived from an EMBL/GenBank/DDBJ whole genome shotgun (WGS) entry which is preliminary data.</text>
</comment>
<dbReference type="Proteomes" id="UP000193285">
    <property type="component" value="Unassembled WGS sequence"/>
</dbReference>
<reference evidence="1 2" key="1">
    <citation type="journal article" date="2015" name="Emerg. Microbes Infect.">
        <title>Characterization of 17 strains belonging to the Mycobacterium simiae complex and description of Mycobacterium paraense sp. nov.</title>
        <authorList>
            <person name="Fusco da Costa A.R."/>
            <person name="Fedrizzi T."/>
            <person name="Lopes M.L."/>
            <person name="Pecorari M."/>
            <person name="Oliveira da Costa W.L."/>
            <person name="Giacobazzi E."/>
            <person name="da Costa Bahia J.R."/>
            <person name="De Sanctis V."/>
            <person name="Batista Lima K.V."/>
            <person name="Bertorelli R."/>
            <person name="Grottola A."/>
            <person name="Fabio A."/>
            <person name="Mariottini A."/>
            <person name="Ferretti P."/>
            <person name="Di Leva F."/>
            <person name="Fregni Serpini G."/>
            <person name="Tagliazucchi S."/>
            <person name="Rumpianesi F."/>
            <person name="Jousson O."/>
            <person name="Segata N."/>
            <person name="Tortoli E."/>
        </authorList>
    </citation>
    <scope>NUCLEOTIDE SEQUENCE [LARGE SCALE GENOMIC DNA]</scope>
    <source>
        <strain evidence="1 2">IEC33</strain>
    </source>
</reference>
<protein>
    <recommendedName>
        <fullName evidence="3">4-oxalocrotonate tautomerase</fullName>
    </recommendedName>
</protein>
<organism evidence="1 2">
    <name type="scientific">Mycobacterium paraense</name>
    <dbReference type="NCBI Taxonomy" id="767916"/>
    <lineage>
        <taxon>Bacteria</taxon>
        <taxon>Bacillati</taxon>
        <taxon>Actinomycetota</taxon>
        <taxon>Actinomycetes</taxon>
        <taxon>Mycobacteriales</taxon>
        <taxon>Mycobacteriaceae</taxon>
        <taxon>Mycobacterium</taxon>
        <taxon>Mycobacterium simiae complex</taxon>
    </lineage>
</organism>
<dbReference type="Gene3D" id="3.30.429.10">
    <property type="entry name" value="Macrophage Migration Inhibitory Factor"/>
    <property type="match status" value="1"/>
</dbReference>
<dbReference type="AlphaFoldDB" id="A0A1X2AFI7"/>